<feature type="compositionally biased region" description="Low complexity" evidence="1">
    <location>
        <begin position="110"/>
        <end position="119"/>
    </location>
</feature>
<gene>
    <name evidence="4" type="primary">LOC117144523</name>
</gene>
<reference evidence="4" key="1">
    <citation type="submission" date="2025-08" db="UniProtKB">
        <authorList>
            <consortium name="RefSeq"/>
        </authorList>
    </citation>
    <scope>IDENTIFICATION</scope>
    <source>
        <strain evidence="4">Mau12</strain>
        <tissue evidence="4">Whole Body</tissue>
    </source>
</reference>
<feature type="region of interest" description="Disordered" evidence="1">
    <location>
        <begin position="60"/>
        <end position="81"/>
    </location>
</feature>
<feature type="transmembrane region" description="Helical" evidence="2">
    <location>
        <begin position="9"/>
        <end position="29"/>
    </location>
</feature>
<protein>
    <submittedName>
        <fullName evidence="4">Uncharacterized protein LOC117144523</fullName>
    </submittedName>
</protein>
<proteinExistence type="predicted"/>
<keyword evidence="3" id="KW-1185">Reference proteome</keyword>
<accession>A0A6P8KQK5</accession>
<keyword evidence="2" id="KW-0812">Transmembrane</keyword>
<keyword evidence="2" id="KW-0472">Membrane</keyword>
<dbReference type="GeneID" id="117144523"/>
<dbReference type="AlphaFoldDB" id="A0A6P8KQK5"/>
<evidence type="ECO:0000313" key="4">
    <source>
        <dbReference type="RefSeq" id="XP_033165636.1"/>
    </source>
</evidence>
<dbReference type="Proteomes" id="UP000515162">
    <property type="component" value="Chromosome 3R"/>
</dbReference>
<keyword evidence="2" id="KW-1133">Transmembrane helix</keyword>
<evidence type="ECO:0000256" key="2">
    <source>
        <dbReference type="SAM" id="Phobius"/>
    </source>
</evidence>
<evidence type="ECO:0000313" key="3">
    <source>
        <dbReference type="Proteomes" id="UP000515162"/>
    </source>
</evidence>
<evidence type="ECO:0000256" key="1">
    <source>
        <dbReference type="SAM" id="MobiDB-lite"/>
    </source>
</evidence>
<organism evidence="3 4">
    <name type="scientific">Drosophila mauritiana</name>
    <name type="common">Fruit fly</name>
    <dbReference type="NCBI Taxonomy" id="7226"/>
    <lineage>
        <taxon>Eukaryota</taxon>
        <taxon>Metazoa</taxon>
        <taxon>Ecdysozoa</taxon>
        <taxon>Arthropoda</taxon>
        <taxon>Hexapoda</taxon>
        <taxon>Insecta</taxon>
        <taxon>Pterygota</taxon>
        <taxon>Neoptera</taxon>
        <taxon>Endopterygota</taxon>
        <taxon>Diptera</taxon>
        <taxon>Brachycera</taxon>
        <taxon>Muscomorpha</taxon>
        <taxon>Ephydroidea</taxon>
        <taxon>Drosophilidae</taxon>
        <taxon>Drosophila</taxon>
        <taxon>Sophophora</taxon>
    </lineage>
</organism>
<feature type="region of interest" description="Disordered" evidence="1">
    <location>
        <begin position="110"/>
        <end position="139"/>
    </location>
</feature>
<dbReference type="RefSeq" id="XP_033165636.1">
    <property type="nucleotide sequence ID" value="XM_033309745.1"/>
</dbReference>
<sequence length="152" mass="17051">MERSGMEHLTFFTPLMGLNTSLVFIWALASSSNCESTSRVKSQFPQFSLRLPHLSSSLLQASNLDPSPGHRTSHTQSANNGQQTYWDLKESHWKMLAYLSLSVCECSNSNLSPNPNPNSKEATPNSSPRESKYQRPKTQRVVVLISHRMSVL</sequence>
<name>A0A6P8KQK5_DROMA</name>